<evidence type="ECO:0000256" key="5">
    <source>
        <dbReference type="ARBA" id="ARBA00023136"/>
    </source>
</evidence>
<keyword evidence="9" id="KW-1185">Reference proteome</keyword>
<keyword evidence="3 6" id="KW-0812">Transmembrane</keyword>
<dbReference type="SUPFAM" id="SSF103473">
    <property type="entry name" value="MFS general substrate transporter"/>
    <property type="match status" value="1"/>
</dbReference>
<feature type="domain" description="Major facilitator superfamily (MFS) profile" evidence="7">
    <location>
        <begin position="62"/>
        <end position="476"/>
    </location>
</feature>
<comment type="subcellular location">
    <subcellularLocation>
        <location evidence="1">Membrane</location>
        <topology evidence="1">Multi-pass membrane protein</topology>
    </subcellularLocation>
</comment>
<dbReference type="AlphaFoldDB" id="A0A0D2ARH0"/>
<dbReference type="GO" id="GO:0022857">
    <property type="term" value="F:transmembrane transporter activity"/>
    <property type="evidence" value="ECO:0007669"/>
    <property type="project" value="InterPro"/>
</dbReference>
<feature type="transmembrane region" description="Helical" evidence="6">
    <location>
        <begin position="416"/>
        <end position="436"/>
    </location>
</feature>
<feature type="transmembrane region" description="Helical" evidence="6">
    <location>
        <begin position="98"/>
        <end position="117"/>
    </location>
</feature>
<evidence type="ECO:0000313" key="8">
    <source>
        <dbReference type="EMBL" id="KIW42491.1"/>
    </source>
</evidence>
<dbReference type="GeneID" id="27358111"/>
<proteinExistence type="predicted"/>
<evidence type="ECO:0000256" key="4">
    <source>
        <dbReference type="ARBA" id="ARBA00022989"/>
    </source>
</evidence>
<dbReference type="PROSITE" id="PS50850">
    <property type="entry name" value="MFS"/>
    <property type="match status" value="1"/>
</dbReference>
<feature type="transmembrane region" description="Helical" evidence="6">
    <location>
        <begin position="290"/>
        <end position="314"/>
    </location>
</feature>
<keyword evidence="2" id="KW-0813">Transport</keyword>
<dbReference type="PANTHER" id="PTHR43791:SF70">
    <property type="entry name" value="MAJOR FACILITATOR SUPERFAMILY (MFS) PROFILE DOMAIN-CONTAINING PROTEIN"/>
    <property type="match status" value="1"/>
</dbReference>
<evidence type="ECO:0000256" key="6">
    <source>
        <dbReference type="SAM" id="Phobius"/>
    </source>
</evidence>
<feature type="transmembrane region" description="Helical" evidence="6">
    <location>
        <begin position="219"/>
        <end position="242"/>
    </location>
</feature>
<feature type="transmembrane region" description="Helical" evidence="6">
    <location>
        <begin position="129"/>
        <end position="148"/>
    </location>
</feature>
<dbReference type="InterPro" id="IPR036259">
    <property type="entry name" value="MFS_trans_sf"/>
</dbReference>
<evidence type="ECO:0000313" key="9">
    <source>
        <dbReference type="Proteomes" id="UP000053342"/>
    </source>
</evidence>
<dbReference type="VEuPathDB" id="FungiDB:PV06_06037"/>
<feature type="transmembrane region" description="Helical" evidence="6">
    <location>
        <begin position="154"/>
        <end position="178"/>
    </location>
</feature>
<reference evidence="8 9" key="1">
    <citation type="submission" date="2015-01" db="EMBL/GenBank/DDBJ databases">
        <title>The Genome Sequence of Exophiala oligosperma CBS72588.</title>
        <authorList>
            <consortium name="The Broad Institute Genomics Platform"/>
            <person name="Cuomo C."/>
            <person name="de Hoog S."/>
            <person name="Gorbushina A."/>
            <person name="Stielow B."/>
            <person name="Teixiera M."/>
            <person name="Abouelleil A."/>
            <person name="Chapman S.B."/>
            <person name="Priest M."/>
            <person name="Young S.K."/>
            <person name="Wortman J."/>
            <person name="Nusbaum C."/>
            <person name="Birren B."/>
        </authorList>
    </citation>
    <scope>NUCLEOTIDE SEQUENCE [LARGE SCALE GENOMIC DNA]</scope>
    <source>
        <strain evidence="8 9">CBS 72588</strain>
    </source>
</reference>
<dbReference type="GO" id="GO:0016020">
    <property type="term" value="C:membrane"/>
    <property type="evidence" value="ECO:0007669"/>
    <property type="project" value="UniProtKB-SubCell"/>
</dbReference>
<dbReference type="Gene3D" id="1.20.1250.20">
    <property type="entry name" value="MFS general substrate transporter like domains"/>
    <property type="match status" value="1"/>
</dbReference>
<name>A0A0D2ARH0_9EURO</name>
<dbReference type="InterPro" id="IPR020846">
    <property type="entry name" value="MFS_dom"/>
</dbReference>
<evidence type="ECO:0000256" key="1">
    <source>
        <dbReference type="ARBA" id="ARBA00004141"/>
    </source>
</evidence>
<evidence type="ECO:0000256" key="2">
    <source>
        <dbReference type="ARBA" id="ARBA00022448"/>
    </source>
</evidence>
<organism evidence="8 9">
    <name type="scientific">Exophiala oligosperma</name>
    <dbReference type="NCBI Taxonomy" id="215243"/>
    <lineage>
        <taxon>Eukaryota</taxon>
        <taxon>Fungi</taxon>
        <taxon>Dikarya</taxon>
        <taxon>Ascomycota</taxon>
        <taxon>Pezizomycotina</taxon>
        <taxon>Eurotiomycetes</taxon>
        <taxon>Chaetothyriomycetidae</taxon>
        <taxon>Chaetothyriales</taxon>
        <taxon>Herpotrichiellaceae</taxon>
        <taxon>Exophiala</taxon>
    </lineage>
</organism>
<protein>
    <recommendedName>
        <fullName evidence="7">Major facilitator superfamily (MFS) profile domain-containing protein</fullName>
    </recommendedName>
</protein>
<dbReference type="HOGENOM" id="CLU_001265_0_5_1"/>
<dbReference type="Proteomes" id="UP000053342">
    <property type="component" value="Unassembled WGS sequence"/>
</dbReference>
<evidence type="ECO:0000259" key="7">
    <source>
        <dbReference type="PROSITE" id="PS50850"/>
    </source>
</evidence>
<keyword evidence="4 6" id="KW-1133">Transmembrane helix</keyword>
<accession>A0A0D2ARH0</accession>
<dbReference type="RefSeq" id="XP_016262707.1">
    <property type="nucleotide sequence ID" value="XM_016407103.1"/>
</dbReference>
<evidence type="ECO:0000256" key="3">
    <source>
        <dbReference type="ARBA" id="ARBA00022692"/>
    </source>
</evidence>
<dbReference type="OrthoDB" id="6730379at2759"/>
<gene>
    <name evidence="8" type="ORF">PV06_06037</name>
</gene>
<feature type="transmembrane region" description="Helical" evidence="6">
    <location>
        <begin position="190"/>
        <end position="213"/>
    </location>
</feature>
<feature type="transmembrane region" description="Helical" evidence="6">
    <location>
        <begin position="326"/>
        <end position="348"/>
    </location>
</feature>
<dbReference type="EMBL" id="KN847336">
    <property type="protein sequence ID" value="KIW42491.1"/>
    <property type="molecule type" value="Genomic_DNA"/>
</dbReference>
<feature type="transmembrane region" description="Helical" evidence="6">
    <location>
        <begin position="448"/>
        <end position="468"/>
    </location>
</feature>
<dbReference type="Pfam" id="PF07690">
    <property type="entry name" value="MFS_1"/>
    <property type="match status" value="1"/>
</dbReference>
<dbReference type="InterPro" id="IPR011701">
    <property type="entry name" value="MFS"/>
</dbReference>
<feature type="transmembrane region" description="Helical" evidence="6">
    <location>
        <begin position="355"/>
        <end position="373"/>
    </location>
</feature>
<sequence length="510" mass="57190">MSHNQDNIASTGQDTEMVVLDGKMDGLRTHADAALGFLETHENFTYTEEDEKAVLWKIDKVLVPLMMGSYIIQYMDKSVMSQTAIYDLFTSLGLVGQQYSWCSAIFYFGYLSFQPVLARLLNYVPLGRFVAYTSLAWACLLFCTAGAYNFTGMMIVRFFLGVAEGGISPAFVLITGAWYKKNEIPLRITIWYCGNGVANILQAFIAYGCGHITNTGIAVWRWFFIIFGLIGLIWACVVWLYFPDSPITAKFLNERERTIAIERLRDNRTGIRNTEFKKEQLKEALLDVKVWYGFFYAIACIVPSTSVANFGGLIIKGLGFGTFQTSLLSCPLGVVEDIALLITGYIAFSYPNMRCLMQFFCNIPAVVGSVLVYTLPTSNKAGRLVSFYITQFTNGSLPMMMALTTTNIAGHTKRSVATSLMFVGYCVGFIIGPQFFLSSEAPKYSTGFKTMIILFAVSSLAPLGYLTYARYQNRQKAKFLEQSGEANVHIQNEEFLDMTDKQQSHFFYVT</sequence>
<dbReference type="PANTHER" id="PTHR43791">
    <property type="entry name" value="PERMEASE-RELATED"/>
    <property type="match status" value="1"/>
</dbReference>
<keyword evidence="5 6" id="KW-0472">Membrane</keyword>